<dbReference type="AlphaFoldDB" id="A0A914V4T2"/>
<dbReference type="PROSITE" id="PS51419">
    <property type="entry name" value="RAB"/>
    <property type="match status" value="1"/>
</dbReference>
<dbReference type="WBParaSite" id="PSAMB.scaffold15188size1655.g36401.t1">
    <property type="protein sequence ID" value="PSAMB.scaffold15188size1655.g36401.t1"/>
    <property type="gene ID" value="PSAMB.scaffold15188size1655.g36401"/>
</dbReference>
<evidence type="ECO:0000256" key="1">
    <source>
        <dbReference type="ARBA" id="ARBA00006270"/>
    </source>
</evidence>
<feature type="region of interest" description="Disordered" evidence="4">
    <location>
        <begin position="44"/>
        <end position="75"/>
    </location>
</feature>
<dbReference type="Gene3D" id="3.40.50.300">
    <property type="entry name" value="P-loop containing nucleotide triphosphate hydrolases"/>
    <property type="match status" value="1"/>
</dbReference>
<dbReference type="InterPro" id="IPR001806">
    <property type="entry name" value="Small_GTPase"/>
</dbReference>
<dbReference type="GO" id="GO:0045335">
    <property type="term" value="C:phagocytic vesicle"/>
    <property type="evidence" value="ECO:0007669"/>
    <property type="project" value="TreeGrafter"/>
</dbReference>
<keyword evidence="5" id="KW-1185">Reference proteome</keyword>
<reference evidence="6" key="1">
    <citation type="submission" date="2022-11" db="UniProtKB">
        <authorList>
            <consortium name="WormBaseParasite"/>
        </authorList>
    </citation>
    <scope>IDENTIFICATION</scope>
</reference>
<dbReference type="GO" id="GO:0003924">
    <property type="term" value="F:GTPase activity"/>
    <property type="evidence" value="ECO:0007669"/>
    <property type="project" value="InterPro"/>
</dbReference>
<evidence type="ECO:0000256" key="3">
    <source>
        <dbReference type="ARBA" id="ARBA00023134"/>
    </source>
</evidence>
<dbReference type="PANTHER" id="PTHR47981">
    <property type="entry name" value="RAB FAMILY"/>
    <property type="match status" value="1"/>
</dbReference>
<protein>
    <submittedName>
        <fullName evidence="6">Uncharacterized protein</fullName>
    </submittedName>
</protein>
<proteinExistence type="inferred from homology"/>
<dbReference type="Proteomes" id="UP000887566">
    <property type="component" value="Unplaced"/>
</dbReference>
<evidence type="ECO:0000256" key="2">
    <source>
        <dbReference type="ARBA" id="ARBA00022741"/>
    </source>
</evidence>
<dbReference type="GO" id="GO:0005764">
    <property type="term" value="C:lysosome"/>
    <property type="evidence" value="ECO:0007669"/>
    <property type="project" value="TreeGrafter"/>
</dbReference>
<accession>A0A914V4T2</accession>
<feature type="compositionally biased region" description="Low complexity" evidence="4">
    <location>
        <begin position="61"/>
        <end position="75"/>
    </location>
</feature>
<keyword evidence="3" id="KW-0342">GTP-binding</keyword>
<sequence length="75" mass="8232">VSTKRAQSWCSSKNDIPYFEVSAKEAVNVEQAFQTIARNALQRESSDVQDFPDFPDQIRLTQTGSGSSAQSGCNC</sequence>
<dbReference type="InterPro" id="IPR027417">
    <property type="entry name" value="P-loop_NTPase"/>
</dbReference>
<evidence type="ECO:0000313" key="6">
    <source>
        <dbReference type="WBParaSite" id="PSAMB.scaffold15188size1655.g36401.t1"/>
    </source>
</evidence>
<dbReference type="Pfam" id="PF00071">
    <property type="entry name" value="Ras"/>
    <property type="match status" value="1"/>
</dbReference>
<dbReference type="GO" id="GO:0008333">
    <property type="term" value="P:endosome to lysosome transport"/>
    <property type="evidence" value="ECO:0007669"/>
    <property type="project" value="TreeGrafter"/>
</dbReference>
<dbReference type="PANTHER" id="PTHR47981:SF20">
    <property type="entry name" value="RAS-RELATED PROTEIN RAB-7A"/>
    <property type="match status" value="1"/>
</dbReference>
<keyword evidence="2" id="KW-0547">Nucleotide-binding</keyword>
<dbReference type="SUPFAM" id="SSF52540">
    <property type="entry name" value="P-loop containing nucleoside triphosphate hydrolases"/>
    <property type="match status" value="1"/>
</dbReference>
<dbReference type="FunFam" id="3.40.50.300:FF:001309">
    <property type="entry name" value="RAB7A, member RAS oncogene family"/>
    <property type="match status" value="1"/>
</dbReference>
<evidence type="ECO:0000256" key="4">
    <source>
        <dbReference type="SAM" id="MobiDB-lite"/>
    </source>
</evidence>
<evidence type="ECO:0000313" key="5">
    <source>
        <dbReference type="Proteomes" id="UP000887566"/>
    </source>
</evidence>
<dbReference type="GO" id="GO:0005770">
    <property type="term" value="C:late endosome"/>
    <property type="evidence" value="ECO:0007669"/>
    <property type="project" value="TreeGrafter"/>
</dbReference>
<organism evidence="5 6">
    <name type="scientific">Plectus sambesii</name>
    <dbReference type="NCBI Taxonomy" id="2011161"/>
    <lineage>
        <taxon>Eukaryota</taxon>
        <taxon>Metazoa</taxon>
        <taxon>Ecdysozoa</taxon>
        <taxon>Nematoda</taxon>
        <taxon>Chromadorea</taxon>
        <taxon>Plectida</taxon>
        <taxon>Plectina</taxon>
        <taxon>Plectoidea</taxon>
        <taxon>Plectidae</taxon>
        <taxon>Plectus</taxon>
    </lineage>
</organism>
<dbReference type="GO" id="GO:0090385">
    <property type="term" value="P:phagosome-lysosome fusion"/>
    <property type="evidence" value="ECO:0007669"/>
    <property type="project" value="TreeGrafter"/>
</dbReference>
<name>A0A914V4T2_9BILA</name>
<comment type="similarity">
    <text evidence="1">Belongs to the small GTPase superfamily. Rab family.</text>
</comment>
<dbReference type="GO" id="GO:0005525">
    <property type="term" value="F:GTP binding"/>
    <property type="evidence" value="ECO:0007669"/>
    <property type="project" value="UniProtKB-KW"/>
</dbReference>